<dbReference type="EC" id="3.6.1.9" evidence="4"/>
<name>A0A238L3C2_9RHOB</name>
<accession>A0A238L3C2</accession>
<evidence type="ECO:0000256" key="4">
    <source>
        <dbReference type="HAMAP-Rule" id="MF_00528"/>
    </source>
</evidence>
<comment type="similarity">
    <text evidence="4">Belongs to the Maf family.</text>
</comment>
<keyword evidence="2 4" id="KW-0378">Hydrolase</keyword>
<comment type="catalytic activity">
    <reaction evidence="4">
        <text>a 2'-deoxyribonucleoside 5'-triphosphate + H2O = a 2'-deoxyribonucleoside 5'-phosphate + diphosphate + H(+)</text>
        <dbReference type="Rhea" id="RHEA:44644"/>
        <dbReference type="ChEBI" id="CHEBI:15377"/>
        <dbReference type="ChEBI" id="CHEBI:15378"/>
        <dbReference type="ChEBI" id="CHEBI:33019"/>
        <dbReference type="ChEBI" id="CHEBI:61560"/>
        <dbReference type="ChEBI" id="CHEBI:65317"/>
        <dbReference type="EC" id="3.6.1.9"/>
    </reaction>
</comment>
<evidence type="ECO:0000256" key="3">
    <source>
        <dbReference type="ARBA" id="ARBA00023080"/>
    </source>
</evidence>
<proteinExistence type="inferred from homology"/>
<sequence length="183" mass="20545">MLRSAGLTVITESPRVDEDMIKQALKLEEASPRDIADTLAESKARKVAQKNPSLRVLGCDQVLAFDGRIFDKPKTKDEARDQLLQLRGKPHQLLSAAVMYENAEPVWRHVATARMLMRDFSNSYLEEYLDRNWPDVGQSVGGYKLELEGVRLFSRVDGNHFTVLGLPLLELLNQLSNQGAIPA</sequence>
<dbReference type="HAMAP" id="MF_00528">
    <property type="entry name" value="Maf"/>
    <property type="match status" value="1"/>
</dbReference>
<dbReference type="Proteomes" id="UP000220836">
    <property type="component" value="Unassembled WGS sequence"/>
</dbReference>
<dbReference type="PIRSF" id="PIRSF006305">
    <property type="entry name" value="Maf"/>
    <property type="match status" value="1"/>
</dbReference>
<evidence type="ECO:0000313" key="5">
    <source>
        <dbReference type="EMBL" id="SMX49360.1"/>
    </source>
</evidence>
<dbReference type="GO" id="GO:0047429">
    <property type="term" value="F:nucleoside triphosphate diphosphatase activity"/>
    <property type="evidence" value="ECO:0007669"/>
    <property type="project" value="UniProtKB-EC"/>
</dbReference>
<keyword evidence="3 4" id="KW-0546">Nucleotide metabolism</keyword>
<organism evidence="5 6">
    <name type="scientific">Pelagimonas varians</name>
    <dbReference type="NCBI Taxonomy" id="696760"/>
    <lineage>
        <taxon>Bacteria</taxon>
        <taxon>Pseudomonadati</taxon>
        <taxon>Pseudomonadota</taxon>
        <taxon>Alphaproteobacteria</taxon>
        <taxon>Rhodobacterales</taxon>
        <taxon>Roseobacteraceae</taxon>
        <taxon>Pelagimonas</taxon>
    </lineage>
</organism>
<evidence type="ECO:0000256" key="2">
    <source>
        <dbReference type="ARBA" id="ARBA00022801"/>
    </source>
</evidence>
<dbReference type="GO" id="GO:0009117">
    <property type="term" value="P:nucleotide metabolic process"/>
    <property type="evidence" value="ECO:0007669"/>
    <property type="project" value="UniProtKB-KW"/>
</dbReference>
<comment type="catalytic activity">
    <reaction evidence="4">
        <text>a ribonucleoside 5'-triphosphate + H2O = a ribonucleoside 5'-phosphate + diphosphate + H(+)</text>
        <dbReference type="Rhea" id="RHEA:23996"/>
        <dbReference type="ChEBI" id="CHEBI:15377"/>
        <dbReference type="ChEBI" id="CHEBI:15378"/>
        <dbReference type="ChEBI" id="CHEBI:33019"/>
        <dbReference type="ChEBI" id="CHEBI:58043"/>
        <dbReference type="ChEBI" id="CHEBI:61557"/>
        <dbReference type="EC" id="3.6.1.9"/>
    </reaction>
</comment>
<reference evidence="5 6" key="1">
    <citation type="submission" date="2017-05" db="EMBL/GenBank/DDBJ databases">
        <authorList>
            <person name="Song R."/>
            <person name="Chenine A.L."/>
            <person name="Ruprecht R.M."/>
        </authorList>
    </citation>
    <scope>NUCLEOTIDE SEQUENCE [LARGE SCALE GENOMIC DNA]</scope>
    <source>
        <strain evidence="5 6">CECT 8663</strain>
    </source>
</reference>
<dbReference type="PANTHER" id="PTHR43213:SF5">
    <property type="entry name" value="BIFUNCTIONAL DTTP_UTP PYROPHOSPHATASE_METHYLTRANSFERASE PROTEIN-RELATED"/>
    <property type="match status" value="1"/>
</dbReference>
<evidence type="ECO:0000313" key="6">
    <source>
        <dbReference type="Proteomes" id="UP000220836"/>
    </source>
</evidence>
<gene>
    <name evidence="5" type="primary">yceF</name>
    <name evidence="5" type="ORF">PEV8663_04186</name>
</gene>
<dbReference type="SUPFAM" id="SSF52972">
    <property type="entry name" value="ITPase-like"/>
    <property type="match status" value="1"/>
</dbReference>
<dbReference type="GO" id="GO:0005737">
    <property type="term" value="C:cytoplasm"/>
    <property type="evidence" value="ECO:0007669"/>
    <property type="project" value="UniProtKB-SubCell"/>
</dbReference>
<comment type="cofactor">
    <cofactor evidence="1 4">
        <name>a divalent metal cation</name>
        <dbReference type="ChEBI" id="CHEBI:60240"/>
    </cofactor>
</comment>
<protein>
    <recommendedName>
        <fullName evidence="4">Nucleoside triphosphate pyrophosphatase</fullName>
        <ecNumber evidence="4">3.6.1.9</ecNumber>
    </recommendedName>
    <alternativeName>
        <fullName evidence="4">Nucleotide pyrophosphatase</fullName>
        <shortName evidence="4">Nucleotide PPase</shortName>
    </alternativeName>
</protein>
<keyword evidence="6" id="KW-1185">Reference proteome</keyword>
<dbReference type="InterPro" id="IPR003697">
    <property type="entry name" value="Maf-like"/>
</dbReference>
<dbReference type="Pfam" id="PF02545">
    <property type="entry name" value="Maf"/>
    <property type="match status" value="1"/>
</dbReference>
<dbReference type="EMBL" id="FXYH01000021">
    <property type="protein sequence ID" value="SMX49360.1"/>
    <property type="molecule type" value="Genomic_DNA"/>
</dbReference>
<dbReference type="InterPro" id="IPR029001">
    <property type="entry name" value="ITPase-like_fam"/>
</dbReference>
<comment type="function">
    <text evidence="4">Nucleoside triphosphate pyrophosphatase. May have a dual role in cell division arrest and in preventing the incorporation of modified nucleotides into cellular nucleic acids.</text>
</comment>
<keyword evidence="4" id="KW-0963">Cytoplasm</keyword>
<comment type="subcellular location">
    <subcellularLocation>
        <location evidence="4">Cytoplasm</location>
    </subcellularLocation>
</comment>
<evidence type="ECO:0000256" key="1">
    <source>
        <dbReference type="ARBA" id="ARBA00001968"/>
    </source>
</evidence>
<dbReference type="Gene3D" id="3.90.950.10">
    <property type="match status" value="1"/>
</dbReference>
<comment type="caution">
    <text evidence="4">Lacks conserved residue(s) required for the propagation of feature annotation.</text>
</comment>
<dbReference type="PANTHER" id="PTHR43213">
    <property type="entry name" value="BIFUNCTIONAL DTTP/UTP PYROPHOSPHATASE/METHYLTRANSFERASE PROTEIN-RELATED"/>
    <property type="match status" value="1"/>
</dbReference>
<feature type="active site" description="Proton acceptor" evidence="4">
    <location>
        <position position="60"/>
    </location>
</feature>
<dbReference type="AlphaFoldDB" id="A0A238L3C2"/>